<evidence type="ECO:0000313" key="3">
    <source>
        <dbReference type="Proteomes" id="UP000741360"/>
    </source>
</evidence>
<keyword evidence="2" id="KW-0966">Cell projection</keyword>
<protein>
    <submittedName>
        <fullName evidence="2">Flagellar protein FlaG</fullName>
    </submittedName>
</protein>
<dbReference type="Gene3D" id="3.30.160.170">
    <property type="entry name" value="FlaG-like"/>
    <property type="match status" value="1"/>
</dbReference>
<evidence type="ECO:0000256" key="1">
    <source>
        <dbReference type="SAM" id="MobiDB-lite"/>
    </source>
</evidence>
<dbReference type="Proteomes" id="UP000741360">
    <property type="component" value="Unassembled WGS sequence"/>
</dbReference>
<feature type="compositionally biased region" description="Polar residues" evidence="1">
    <location>
        <begin position="19"/>
        <end position="35"/>
    </location>
</feature>
<keyword evidence="2" id="KW-0282">Flagellum</keyword>
<proteinExistence type="predicted"/>
<dbReference type="AlphaFoldDB" id="A0A932GNF6"/>
<sequence length="107" mass="11837">MKITESLNLHNTVRLLRQGTPSGDSQPSAGESAPQSKDAYTADPPAQTPAPEQSATYVNYRVEKQTGTVVTKVIREKSGEIVRQIPPDENLKLAARLRQVLEQVRRK</sequence>
<dbReference type="EMBL" id="JACPSX010000076">
    <property type="protein sequence ID" value="MBI3014277.1"/>
    <property type="molecule type" value="Genomic_DNA"/>
</dbReference>
<organism evidence="2 3">
    <name type="scientific">Tectimicrobiota bacterium</name>
    <dbReference type="NCBI Taxonomy" id="2528274"/>
    <lineage>
        <taxon>Bacteria</taxon>
        <taxon>Pseudomonadati</taxon>
        <taxon>Nitrospinota/Tectimicrobiota group</taxon>
        <taxon>Candidatus Tectimicrobiota</taxon>
    </lineage>
</organism>
<comment type="caution">
    <text evidence="2">The sequence shown here is derived from an EMBL/GenBank/DDBJ whole genome shotgun (WGS) entry which is preliminary data.</text>
</comment>
<feature type="region of interest" description="Disordered" evidence="1">
    <location>
        <begin position="16"/>
        <end position="57"/>
    </location>
</feature>
<dbReference type="InterPro" id="IPR005186">
    <property type="entry name" value="FlaG"/>
</dbReference>
<dbReference type="Pfam" id="PF03646">
    <property type="entry name" value="FlaG"/>
    <property type="match status" value="1"/>
</dbReference>
<reference evidence="2" key="1">
    <citation type="submission" date="2020-07" db="EMBL/GenBank/DDBJ databases">
        <title>Huge and variable diversity of episymbiotic CPR bacteria and DPANN archaea in groundwater ecosystems.</title>
        <authorList>
            <person name="He C.Y."/>
            <person name="Keren R."/>
            <person name="Whittaker M."/>
            <person name="Farag I.F."/>
            <person name="Doudna J."/>
            <person name="Cate J.H.D."/>
            <person name="Banfield J.F."/>
        </authorList>
    </citation>
    <scope>NUCLEOTIDE SEQUENCE</scope>
    <source>
        <strain evidence="2">NC_groundwater_717_Ag_S-0.2um_59_8</strain>
    </source>
</reference>
<keyword evidence="2" id="KW-0969">Cilium</keyword>
<dbReference type="InterPro" id="IPR035924">
    <property type="entry name" value="FlaG-like_sf"/>
</dbReference>
<accession>A0A932GNF6</accession>
<name>A0A932GNF6_UNCTE</name>
<dbReference type="SUPFAM" id="SSF160214">
    <property type="entry name" value="FlaG-like"/>
    <property type="match status" value="1"/>
</dbReference>
<gene>
    <name evidence="2" type="ORF">HYY65_04235</name>
</gene>
<evidence type="ECO:0000313" key="2">
    <source>
        <dbReference type="EMBL" id="MBI3014277.1"/>
    </source>
</evidence>